<organism evidence="1 2">
    <name type="scientific">Portunus trituberculatus</name>
    <name type="common">Swimming crab</name>
    <name type="synonym">Neptunus trituberculatus</name>
    <dbReference type="NCBI Taxonomy" id="210409"/>
    <lineage>
        <taxon>Eukaryota</taxon>
        <taxon>Metazoa</taxon>
        <taxon>Ecdysozoa</taxon>
        <taxon>Arthropoda</taxon>
        <taxon>Crustacea</taxon>
        <taxon>Multicrustacea</taxon>
        <taxon>Malacostraca</taxon>
        <taxon>Eumalacostraca</taxon>
        <taxon>Eucarida</taxon>
        <taxon>Decapoda</taxon>
        <taxon>Pleocyemata</taxon>
        <taxon>Brachyura</taxon>
        <taxon>Eubrachyura</taxon>
        <taxon>Portunoidea</taxon>
        <taxon>Portunidae</taxon>
        <taxon>Portuninae</taxon>
        <taxon>Portunus</taxon>
    </lineage>
</organism>
<accession>A0A5B7KJM1</accession>
<dbReference type="Proteomes" id="UP000324222">
    <property type="component" value="Unassembled WGS sequence"/>
</dbReference>
<sequence>MTFSLPVPSVYTLMNELMPPCPSLPMSSLPPCHYYEKPNAKLVSDWLWRIATGRRRNPIGHPLTQMARAGVYVRRRK</sequence>
<comment type="caution">
    <text evidence="1">The sequence shown here is derived from an EMBL/GenBank/DDBJ whole genome shotgun (WGS) entry which is preliminary data.</text>
</comment>
<keyword evidence="2" id="KW-1185">Reference proteome</keyword>
<evidence type="ECO:0000313" key="2">
    <source>
        <dbReference type="Proteomes" id="UP000324222"/>
    </source>
</evidence>
<dbReference type="EMBL" id="VSRR010145554">
    <property type="protein sequence ID" value="MPD05349.1"/>
    <property type="molecule type" value="Genomic_DNA"/>
</dbReference>
<evidence type="ECO:0000313" key="1">
    <source>
        <dbReference type="EMBL" id="MPD05349.1"/>
    </source>
</evidence>
<protein>
    <submittedName>
        <fullName evidence="1">Uncharacterized protein</fullName>
    </submittedName>
</protein>
<proteinExistence type="predicted"/>
<name>A0A5B7KJM1_PORTR</name>
<reference evidence="1 2" key="1">
    <citation type="submission" date="2019-05" db="EMBL/GenBank/DDBJ databases">
        <title>Another draft genome of Portunus trituberculatus and its Hox gene families provides insights of decapod evolution.</title>
        <authorList>
            <person name="Jeong J.-H."/>
            <person name="Song I."/>
            <person name="Kim S."/>
            <person name="Choi T."/>
            <person name="Kim D."/>
            <person name="Ryu S."/>
            <person name="Kim W."/>
        </authorList>
    </citation>
    <scope>NUCLEOTIDE SEQUENCE [LARGE SCALE GENOMIC DNA]</scope>
    <source>
        <tissue evidence="1">Muscle</tissue>
    </source>
</reference>
<gene>
    <name evidence="1" type="ORF">E2C01_101088</name>
</gene>
<dbReference type="AlphaFoldDB" id="A0A5B7KJM1"/>